<evidence type="ECO:0000259" key="3">
    <source>
        <dbReference type="Pfam" id="PF02233"/>
    </source>
</evidence>
<keyword evidence="2" id="KW-0472">Membrane</keyword>
<dbReference type="EMBL" id="UINC01019906">
    <property type="protein sequence ID" value="SVA84111.1"/>
    <property type="molecule type" value="Genomic_DNA"/>
</dbReference>
<reference evidence="4" key="1">
    <citation type="submission" date="2018-05" db="EMBL/GenBank/DDBJ databases">
        <authorList>
            <person name="Lanie J.A."/>
            <person name="Ng W.-L."/>
            <person name="Kazmierczak K.M."/>
            <person name="Andrzejewski T.M."/>
            <person name="Davidsen T.M."/>
            <person name="Wayne K.J."/>
            <person name="Tettelin H."/>
            <person name="Glass J.I."/>
            <person name="Rusch D."/>
            <person name="Podicherti R."/>
            <person name="Tsui H.-C.T."/>
            <person name="Winkler M.E."/>
        </authorList>
    </citation>
    <scope>NUCLEOTIDE SEQUENCE</scope>
</reference>
<dbReference type="Pfam" id="PF02233">
    <property type="entry name" value="PNTB"/>
    <property type="match status" value="1"/>
</dbReference>
<evidence type="ECO:0000256" key="1">
    <source>
        <dbReference type="ARBA" id="ARBA00023027"/>
    </source>
</evidence>
<dbReference type="InterPro" id="IPR034300">
    <property type="entry name" value="PNTB-like"/>
</dbReference>
<feature type="domain" description="NADP transhydrogenase beta-like" evidence="3">
    <location>
        <begin position="11"/>
        <end position="62"/>
    </location>
</feature>
<accession>A0A381Z593</accession>
<feature type="non-terminal residue" evidence="4">
    <location>
        <position position="66"/>
    </location>
</feature>
<evidence type="ECO:0000313" key="4">
    <source>
        <dbReference type="EMBL" id="SVA84111.1"/>
    </source>
</evidence>
<feature type="transmembrane region" description="Helical" evidence="2">
    <location>
        <begin position="6"/>
        <end position="25"/>
    </location>
</feature>
<proteinExistence type="predicted"/>
<organism evidence="4">
    <name type="scientific">marine metagenome</name>
    <dbReference type="NCBI Taxonomy" id="408172"/>
    <lineage>
        <taxon>unclassified sequences</taxon>
        <taxon>metagenomes</taxon>
        <taxon>ecological metagenomes</taxon>
    </lineage>
</organism>
<protein>
    <recommendedName>
        <fullName evidence="3">NADP transhydrogenase beta-like domain-containing protein</fullName>
    </recommendedName>
</protein>
<name>A0A381Z593_9ZZZZ</name>
<feature type="transmembrane region" description="Helical" evidence="2">
    <location>
        <begin position="46"/>
        <end position="65"/>
    </location>
</feature>
<gene>
    <name evidence="4" type="ORF">METZ01_LOCUS136965</name>
</gene>
<sequence length="66" mass="7275">MDQFNSQILVNFSYILASMLFIFGLKMLGSPETARKGNLVSSSGMFLAVVVTLLDQGIIDFTWIIA</sequence>
<keyword evidence="2" id="KW-1133">Transmembrane helix</keyword>
<keyword evidence="1" id="KW-0520">NAD</keyword>
<keyword evidence="2" id="KW-0812">Transmembrane</keyword>
<evidence type="ECO:0000256" key="2">
    <source>
        <dbReference type="SAM" id="Phobius"/>
    </source>
</evidence>
<dbReference type="AlphaFoldDB" id="A0A381Z593"/>